<reference evidence="2 3" key="1">
    <citation type="submission" date="2024-01" db="EMBL/GenBank/DDBJ databases">
        <title>The complete chloroplast genome sequence of Lithospermum erythrorhizon: insights into the phylogenetic relationship among Boraginaceae species and the maternal lineages of purple gromwells.</title>
        <authorList>
            <person name="Okada T."/>
            <person name="Watanabe K."/>
        </authorList>
    </citation>
    <scope>NUCLEOTIDE SEQUENCE [LARGE SCALE GENOMIC DNA]</scope>
</reference>
<organism evidence="2 3">
    <name type="scientific">Lithospermum erythrorhizon</name>
    <name type="common">Purple gromwell</name>
    <name type="synonym">Lithospermum officinale var. erythrorhizon</name>
    <dbReference type="NCBI Taxonomy" id="34254"/>
    <lineage>
        <taxon>Eukaryota</taxon>
        <taxon>Viridiplantae</taxon>
        <taxon>Streptophyta</taxon>
        <taxon>Embryophyta</taxon>
        <taxon>Tracheophyta</taxon>
        <taxon>Spermatophyta</taxon>
        <taxon>Magnoliopsida</taxon>
        <taxon>eudicotyledons</taxon>
        <taxon>Gunneridae</taxon>
        <taxon>Pentapetalae</taxon>
        <taxon>asterids</taxon>
        <taxon>lamiids</taxon>
        <taxon>Boraginales</taxon>
        <taxon>Boraginaceae</taxon>
        <taxon>Boraginoideae</taxon>
        <taxon>Lithospermeae</taxon>
        <taxon>Lithospermum</taxon>
    </lineage>
</organism>
<evidence type="ECO:0000313" key="2">
    <source>
        <dbReference type="EMBL" id="GAA0167295.1"/>
    </source>
</evidence>
<comment type="caution">
    <text evidence="2">The sequence shown here is derived from an EMBL/GenBank/DDBJ whole genome shotgun (WGS) entry which is preliminary data.</text>
</comment>
<accession>A0AAV3QUS1</accession>
<proteinExistence type="predicted"/>
<keyword evidence="3" id="KW-1185">Reference proteome</keyword>
<feature type="region of interest" description="Disordered" evidence="1">
    <location>
        <begin position="80"/>
        <end position="103"/>
    </location>
</feature>
<protein>
    <submittedName>
        <fullName evidence="2">Uncharacterized protein</fullName>
    </submittedName>
</protein>
<dbReference type="Proteomes" id="UP001454036">
    <property type="component" value="Unassembled WGS sequence"/>
</dbReference>
<gene>
    <name evidence="2" type="ORF">LIER_22262</name>
</gene>
<evidence type="ECO:0000313" key="3">
    <source>
        <dbReference type="Proteomes" id="UP001454036"/>
    </source>
</evidence>
<name>A0AAV3QUS1_LITER</name>
<sequence>MKPSLDKTMHEALSSLLDQGILQRMGSLGLGPKPPMRPLGCGCLLCLTCPGRWPQPAVPAGPRPTPGVTPRALQGGCTRVGAVGPPESSQQLPLGDRLEGPKA</sequence>
<dbReference type="EMBL" id="BAABME010006034">
    <property type="protein sequence ID" value="GAA0167295.1"/>
    <property type="molecule type" value="Genomic_DNA"/>
</dbReference>
<dbReference type="AlphaFoldDB" id="A0AAV3QUS1"/>
<evidence type="ECO:0000256" key="1">
    <source>
        <dbReference type="SAM" id="MobiDB-lite"/>
    </source>
</evidence>